<accession>A0AAV9Y4M4</accession>
<gene>
    <name evidence="1" type="ORF">RS030_182753</name>
</gene>
<sequence length="240" mass="28314">MSVIRINKDESIDEIVKFYEKIIQTQKKTNQSLLNENIRLRAKIRNNYAKNNKDILDNYLLFATPPPHLSQIRRVKFQPKLSPIAQSPGSERVSKKSTECVKTKDLKSVYVQTDEFNDFLRDDSNKGKNKIDTDNSRKRIGKLKEKKHDLNINLTEKIVEKECNVQEKINIEGIESGEMKENVNLENNLINNIKKKYPLRENSRYVSYKVPSLRVKLRRDTEKPEYNPFKTHNYFNTRIK</sequence>
<reference evidence="1 2" key="1">
    <citation type="submission" date="2023-10" db="EMBL/GenBank/DDBJ databases">
        <title>Comparative genomics analysis reveals potential genetic determinants of host preference in Cryptosporidium xiaoi.</title>
        <authorList>
            <person name="Xiao L."/>
            <person name="Li J."/>
        </authorList>
    </citation>
    <scope>NUCLEOTIDE SEQUENCE [LARGE SCALE GENOMIC DNA]</scope>
    <source>
        <strain evidence="1 2">52996</strain>
    </source>
</reference>
<evidence type="ECO:0000313" key="1">
    <source>
        <dbReference type="EMBL" id="KAK6590086.1"/>
    </source>
</evidence>
<dbReference type="Proteomes" id="UP001311799">
    <property type="component" value="Unassembled WGS sequence"/>
</dbReference>
<organism evidence="1 2">
    <name type="scientific">Cryptosporidium xiaoi</name>
    <dbReference type="NCBI Taxonomy" id="659607"/>
    <lineage>
        <taxon>Eukaryota</taxon>
        <taxon>Sar</taxon>
        <taxon>Alveolata</taxon>
        <taxon>Apicomplexa</taxon>
        <taxon>Conoidasida</taxon>
        <taxon>Coccidia</taxon>
        <taxon>Eucoccidiorida</taxon>
        <taxon>Eimeriorina</taxon>
        <taxon>Cryptosporidiidae</taxon>
        <taxon>Cryptosporidium</taxon>
    </lineage>
</organism>
<comment type="caution">
    <text evidence="1">The sequence shown here is derived from an EMBL/GenBank/DDBJ whole genome shotgun (WGS) entry which is preliminary data.</text>
</comment>
<keyword evidence="2" id="KW-1185">Reference proteome</keyword>
<dbReference type="AlphaFoldDB" id="A0AAV9Y4M4"/>
<dbReference type="EMBL" id="JAWDEY010000009">
    <property type="protein sequence ID" value="KAK6590086.1"/>
    <property type="molecule type" value="Genomic_DNA"/>
</dbReference>
<proteinExistence type="predicted"/>
<evidence type="ECO:0000313" key="2">
    <source>
        <dbReference type="Proteomes" id="UP001311799"/>
    </source>
</evidence>
<protein>
    <submittedName>
        <fullName evidence="1">Uncharacterized protein</fullName>
    </submittedName>
</protein>
<name>A0AAV9Y4M4_9CRYT</name>